<dbReference type="CDD" id="cd01876">
    <property type="entry name" value="YihA_EngB"/>
    <property type="match status" value="1"/>
</dbReference>
<accession>A0A098S120</accession>
<reference evidence="12 13" key="1">
    <citation type="journal article" date="2014" name="Int. J. Syst. Evol. Microbiol.">
        <title>Phaeodactylibacter xiamenensis gen. nov., sp. nov., a member of the family Saprospiraceae isolated from the marine alga Phaeodactylum tricornutum.</title>
        <authorList>
            <person name="Chen Z.Jr."/>
            <person name="Lei X."/>
            <person name="Lai Q."/>
            <person name="Li Y."/>
            <person name="Zhang B."/>
            <person name="Zhang J."/>
            <person name="Zhang H."/>
            <person name="Yang L."/>
            <person name="Zheng W."/>
            <person name="Tian Y."/>
            <person name="Yu Z."/>
            <person name="Xu H.Jr."/>
            <person name="Zheng T."/>
        </authorList>
    </citation>
    <scope>NUCLEOTIDE SEQUENCE [LARGE SCALE GENOMIC DNA]</scope>
    <source>
        <strain evidence="12 13">KD52</strain>
    </source>
</reference>
<comment type="caution">
    <text evidence="12">The sequence shown here is derived from an EMBL/GenBank/DDBJ whole genome shotgun (WGS) entry which is preliminary data.</text>
</comment>
<evidence type="ECO:0000256" key="4">
    <source>
        <dbReference type="ARBA" id="ARBA00022723"/>
    </source>
</evidence>
<keyword evidence="3 10" id="KW-0132">Cell division</keyword>
<proteinExistence type="inferred from homology"/>
<keyword evidence="8 10" id="KW-0717">Septation</keyword>
<dbReference type="SUPFAM" id="SSF52540">
    <property type="entry name" value="P-loop containing nucleoside triphosphate hydrolases"/>
    <property type="match status" value="1"/>
</dbReference>
<evidence type="ECO:0000256" key="5">
    <source>
        <dbReference type="ARBA" id="ARBA00022741"/>
    </source>
</evidence>
<dbReference type="InterPro" id="IPR027417">
    <property type="entry name" value="P-loop_NTPase"/>
</dbReference>
<evidence type="ECO:0000256" key="1">
    <source>
        <dbReference type="ARBA" id="ARBA00001946"/>
    </source>
</evidence>
<dbReference type="Proteomes" id="UP000029736">
    <property type="component" value="Unassembled WGS sequence"/>
</dbReference>
<dbReference type="NCBIfam" id="TIGR03598">
    <property type="entry name" value="GTPase_YsxC"/>
    <property type="match status" value="1"/>
</dbReference>
<keyword evidence="7 10" id="KW-0342">GTP-binding</keyword>
<keyword evidence="4" id="KW-0479">Metal-binding</keyword>
<dbReference type="PANTHER" id="PTHR11649">
    <property type="entry name" value="MSS1/TRME-RELATED GTP-BINDING PROTEIN"/>
    <property type="match status" value="1"/>
</dbReference>
<sequence length="205" mass="23699">MEIKQTAFAGSFAKESQCPRDGKPEYAFIGRSNVGKSSLVNMICKRKSIARISRTPGKTQLLNYFLVDGLWYLVDLPGYGYAKISKKKRAEWQRMIRTYLKTRYTLQSAFVLIDSNVPPQEIDLDFMNELGEEQIPFAIVYTKADRLKPQELEDNLAQIRKAILQHWESLPPEFITSSNTGLGREELLAYIDQVNKQYFEHHEDL</sequence>
<comment type="function">
    <text evidence="10">Necessary for normal cell division and for the maintenance of normal septation.</text>
</comment>
<keyword evidence="6" id="KW-0460">Magnesium</keyword>
<evidence type="ECO:0000313" key="13">
    <source>
        <dbReference type="Proteomes" id="UP000029736"/>
    </source>
</evidence>
<dbReference type="EMBL" id="JPOS01000082">
    <property type="protein sequence ID" value="KGE86069.1"/>
    <property type="molecule type" value="Genomic_DNA"/>
</dbReference>
<evidence type="ECO:0000256" key="7">
    <source>
        <dbReference type="ARBA" id="ARBA00023134"/>
    </source>
</evidence>
<evidence type="ECO:0000313" key="12">
    <source>
        <dbReference type="EMBL" id="KGE86069.1"/>
    </source>
</evidence>
<comment type="similarity">
    <text evidence="2 10">Belongs to the TRAFAC class TrmE-Era-EngA-EngB-Septin-like GTPase superfamily. EngB GTPase family.</text>
</comment>
<evidence type="ECO:0000256" key="8">
    <source>
        <dbReference type="ARBA" id="ARBA00023210"/>
    </source>
</evidence>
<dbReference type="PROSITE" id="PS51706">
    <property type="entry name" value="G_ENGB"/>
    <property type="match status" value="1"/>
</dbReference>
<evidence type="ECO:0000256" key="9">
    <source>
        <dbReference type="ARBA" id="ARBA00023306"/>
    </source>
</evidence>
<evidence type="ECO:0000256" key="3">
    <source>
        <dbReference type="ARBA" id="ARBA00022618"/>
    </source>
</evidence>
<dbReference type="Gene3D" id="3.40.50.300">
    <property type="entry name" value="P-loop containing nucleotide triphosphate hydrolases"/>
    <property type="match status" value="1"/>
</dbReference>
<dbReference type="PANTHER" id="PTHR11649:SF13">
    <property type="entry name" value="ENGB-TYPE G DOMAIN-CONTAINING PROTEIN"/>
    <property type="match status" value="1"/>
</dbReference>
<dbReference type="Pfam" id="PF01926">
    <property type="entry name" value="MMR_HSR1"/>
    <property type="match status" value="1"/>
</dbReference>
<feature type="domain" description="EngB-type G" evidence="11">
    <location>
        <begin position="22"/>
        <end position="197"/>
    </location>
</feature>
<keyword evidence="13" id="KW-1185">Reference proteome</keyword>
<dbReference type="HAMAP" id="MF_00321">
    <property type="entry name" value="GTPase_EngB"/>
    <property type="match status" value="1"/>
</dbReference>
<dbReference type="InterPro" id="IPR030393">
    <property type="entry name" value="G_ENGB_dom"/>
</dbReference>
<keyword evidence="5 10" id="KW-0547">Nucleotide-binding</keyword>
<dbReference type="GO" id="GO:0000917">
    <property type="term" value="P:division septum assembly"/>
    <property type="evidence" value="ECO:0007669"/>
    <property type="project" value="UniProtKB-KW"/>
</dbReference>
<dbReference type="InterPro" id="IPR019987">
    <property type="entry name" value="GTP-bd_ribosome_bio_YsxC"/>
</dbReference>
<evidence type="ECO:0000256" key="2">
    <source>
        <dbReference type="ARBA" id="ARBA00009638"/>
    </source>
</evidence>
<keyword evidence="9 10" id="KW-0131">Cell cycle</keyword>
<gene>
    <name evidence="10" type="primary">engB</name>
    <name evidence="12" type="ORF">IX84_23305</name>
</gene>
<organism evidence="12 13">
    <name type="scientific">Phaeodactylibacter xiamenensis</name>
    <dbReference type="NCBI Taxonomy" id="1524460"/>
    <lineage>
        <taxon>Bacteria</taxon>
        <taxon>Pseudomonadati</taxon>
        <taxon>Bacteroidota</taxon>
        <taxon>Saprospiria</taxon>
        <taxon>Saprospirales</taxon>
        <taxon>Haliscomenobacteraceae</taxon>
        <taxon>Phaeodactylibacter</taxon>
    </lineage>
</organism>
<dbReference type="STRING" id="1524460.IX84_23305"/>
<evidence type="ECO:0000256" key="6">
    <source>
        <dbReference type="ARBA" id="ARBA00022842"/>
    </source>
</evidence>
<dbReference type="FunFam" id="3.40.50.300:FF:000098">
    <property type="entry name" value="Probable GTP-binding protein EngB"/>
    <property type="match status" value="1"/>
</dbReference>
<dbReference type="AlphaFoldDB" id="A0A098S120"/>
<dbReference type="GO" id="GO:0046872">
    <property type="term" value="F:metal ion binding"/>
    <property type="evidence" value="ECO:0007669"/>
    <property type="project" value="UniProtKB-KW"/>
</dbReference>
<evidence type="ECO:0000256" key="10">
    <source>
        <dbReference type="HAMAP-Rule" id="MF_00321"/>
    </source>
</evidence>
<evidence type="ECO:0000259" key="11">
    <source>
        <dbReference type="PROSITE" id="PS51706"/>
    </source>
</evidence>
<dbReference type="GO" id="GO:0005525">
    <property type="term" value="F:GTP binding"/>
    <property type="evidence" value="ECO:0007669"/>
    <property type="project" value="UniProtKB-UniRule"/>
</dbReference>
<name>A0A098S120_9BACT</name>
<dbReference type="InterPro" id="IPR006073">
    <property type="entry name" value="GTP-bd"/>
</dbReference>
<protein>
    <recommendedName>
        <fullName evidence="10">Probable GTP-binding protein EngB</fullName>
    </recommendedName>
</protein>
<dbReference type="OrthoDB" id="9804921at2"/>
<dbReference type="RefSeq" id="WP_044226074.1">
    <property type="nucleotide sequence ID" value="NZ_CAKZLC010000369.1"/>
</dbReference>
<comment type="cofactor">
    <cofactor evidence="1">
        <name>Mg(2+)</name>
        <dbReference type="ChEBI" id="CHEBI:18420"/>
    </cofactor>
</comment>